<evidence type="ECO:0000256" key="1">
    <source>
        <dbReference type="ARBA" id="ARBA00004251"/>
    </source>
</evidence>
<keyword evidence="8" id="KW-0430">Lectin</keyword>
<dbReference type="Gene3D" id="3.30.200.20">
    <property type="entry name" value="Phosphorylase Kinase, domain 1"/>
    <property type="match status" value="1"/>
</dbReference>
<dbReference type="PROSITE" id="PS50927">
    <property type="entry name" value="BULB_LECTIN"/>
    <property type="match status" value="1"/>
</dbReference>
<dbReference type="GO" id="GO:0004674">
    <property type="term" value="F:protein serine/threonine kinase activity"/>
    <property type="evidence" value="ECO:0007669"/>
    <property type="project" value="UniProtKB-KW"/>
</dbReference>
<dbReference type="EC" id="2.7.11.1" evidence="2"/>
<evidence type="ECO:0000256" key="16">
    <source>
        <dbReference type="ARBA" id="ARBA00023180"/>
    </source>
</evidence>
<dbReference type="Gene3D" id="2.90.10.10">
    <property type="entry name" value="Bulb-type lectin domain"/>
    <property type="match status" value="1"/>
</dbReference>
<dbReference type="CDD" id="cd00028">
    <property type="entry name" value="B_lectin"/>
    <property type="match status" value="1"/>
</dbReference>
<dbReference type="OrthoDB" id="1741851at2759"/>
<keyword evidence="15" id="KW-0675">Receptor</keyword>
<feature type="domain" description="Apple" evidence="23">
    <location>
        <begin position="381"/>
        <end position="470"/>
    </location>
</feature>
<dbReference type="Pfam" id="PF08276">
    <property type="entry name" value="PAN_2"/>
    <property type="match status" value="1"/>
</dbReference>
<keyword evidence="14" id="KW-1015">Disulfide bond</keyword>
<dbReference type="InterPro" id="IPR011009">
    <property type="entry name" value="Kinase-like_dom_sf"/>
</dbReference>
<dbReference type="PROSITE" id="PS00107">
    <property type="entry name" value="PROTEIN_KINASE_ATP"/>
    <property type="match status" value="1"/>
</dbReference>
<dbReference type="SMART" id="SM00108">
    <property type="entry name" value="B_lectin"/>
    <property type="match status" value="1"/>
</dbReference>
<dbReference type="InterPro" id="IPR000858">
    <property type="entry name" value="S_locus_glycoprot_dom"/>
</dbReference>
<feature type="domain" description="Protein kinase" evidence="21">
    <location>
        <begin position="745"/>
        <end position="1023"/>
    </location>
</feature>
<evidence type="ECO:0000259" key="22">
    <source>
        <dbReference type="PROSITE" id="PS50927"/>
    </source>
</evidence>
<keyword evidence="12 20" id="KW-1133">Transmembrane helix</keyword>
<comment type="catalytic activity">
    <reaction evidence="17">
        <text>L-threonyl-[protein] + ATP = O-phospho-L-threonyl-[protein] + ADP + H(+)</text>
        <dbReference type="Rhea" id="RHEA:46608"/>
        <dbReference type="Rhea" id="RHEA-COMP:11060"/>
        <dbReference type="Rhea" id="RHEA-COMP:11605"/>
        <dbReference type="ChEBI" id="CHEBI:15378"/>
        <dbReference type="ChEBI" id="CHEBI:30013"/>
        <dbReference type="ChEBI" id="CHEBI:30616"/>
        <dbReference type="ChEBI" id="CHEBI:61977"/>
        <dbReference type="ChEBI" id="CHEBI:456216"/>
        <dbReference type="EC" id="2.7.11.1"/>
    </reaction>
</comment>
<keyword evidence="7" id="KW-0732">Signal</keyword>
<dbReference type="InterPro" id="IPR036426">
    <property type="entry name" value="Bulb-type_lectin_dom_sf"/>
</dbReference>
<dbReference type="InterPro" id="IPR003609">
    <property type="entry name" value="Pan_app"/>
</dbReference>
<keyword evidence="3" id="KW-1003">Cell membrane</keyword>
<sequence length="1061" mass="119616">MLSYAMASLRGRILSTFFISSSANHMFFPSFSLYALFLCLSFTCCFARDTITFHNPINSSGGSLISASEKFELGFFTPNGSSHGELFVGIWYYGVGPRTIVWVANRNKSVSNSTTWVFGISNDGNLKLSDGSNPPDTLIDDLEDISAPSMMTLTLMDSGNLVLREGRDNGSAKVVWQSFLEPTDTFLPGMRFSEILKLTSWKSPHDPASGSFVFRQDETGGGNEYIITNNQPIPYWKSGLSGKFIPNDEIPTFISRFLLNNISQSGIPKYCPFSKHNRTNIPSHCNGTPPQSYDYNNTRLVMGFDGKLRFFKRYNQKDEWSSIWWEPMDRCSVFHACGKFGSCNNENKVPCKCLPGFQPQSPDNWNNGDFSEGCRRKSSVCSKHVQVEEFLKLSKMKVQKPTSIYAVNDRNECQRMCLQNCACEAYSYTEVETYLRNRASSFACGIWIDDLNNIQESYTDGGLDLYLRVQRSEIESGNRTCETCGTNIIPYPLSTGLSCGDPMYFSFNCQTETDSAEISFNASGQPYRVSSINPKTQSFSIQVQNAEKCRARDSMEKLLQLPGSSPFFVSSPCNATKDNFSTDSLSEDKWFYEVEIGWKLPLEPICGSSEDCEDWPNSSCIVAADGKNRCSCNPSFQWDPLICNCSTDTYWNQRRGPLEKQKAIYLIFLGVTAAMLFILCTVFALYHKRRRRMINGQGNLEFSLYSSERRVIDFINSGDFRDDNKTDIDVPYFDLESVLVATDNFAEANKLGQGGFGSVYKGKLPRGQEIAIKRLSRGSGQGLEEFKNEVVLIAKLQHRNLVRLLGYCVKGYEKMLIYEYMPNKSLDSFIFDRTRSVLLNWEKRIDIILGIARGMLYLHQDSRLRIIHRDLKTSNILLDEEMNPKISDFGLARIFESKQTEASTERVVGTYGYMSPEYALDGFFSIKSDVFSFGVVLLETISGKRNTGFYQAEQPLSLLGYAWRLWEDGKALDLAEPALRQTCNANEFLRCVNVGLLCVQEDPCDRPTMSDVLFMLGSETASFPIPEQPAYVVRRSLCSSSASSTNKQQWNSELTASLAEG</sequence>
<dbReference type="AlphaFoldDB" id="A0A6J1BF62"/>
<evidence type="ECO:0000256" key="17">
    <source>
        <dbReference type="ARBA" id="ARBA00047899"/>
    </source>
</evidence>
<evidence type="ECO:0000256" key="20">
    <source>
        <dbReference type="SAM" id="Phobius"/>
    </source>
</evidence>
<dbReference type="Pfam" id="PF00954">
    <property type="entry name" value="S_locus_glycop"/>
    <property type="match status" value="1"/>
</dbReference>
<evidence type="ECO:0000256" key="18">
    <source>
        <dbReference type="ARBA" id="ARBA00048679"/>
    </source>
</evidence>
<keyword evidence="10" id="KW-0418">Kinase</keyword>
<dbReference type="CDD" id="cd14066">
    <property type="entry name" value="STKc_IRAK"/>
    <property type="match status" value="1"/>
</dbReference>
<dbReference type="SUPFAM" id="SSF51110">
    <property type="entry name" value="alpha-D-mannose-specific plant lectins"/>
    <property type="match status" value="1"/>
</dbReference>
<evidence type="ECO:0000256" key="9">
    <source>
        <dbReference type="ARBA" id="ARBA00022741"/>
    </source>
</evidence>
<organism evidence="24 25">
    <name type="scientific">Herrania umbratica</name>
    <dbReference type="NCBI Taxonomy" id="108875"/>
    <lineage>
        <taxon>Eukaryota</taxon>
        <taxon>Viridiplantae</taxon>
        <taxon>Streptophyta</taxon>
        <taxon>Embryophyta</taxon>
        <taxon>Tracheophyta</taxon>
        <taxon>Spermatophyta</taxon>
        <taxon>Magnoliopsida</taxon>
        <taxon>eudicotyledons</taxon>
        <taxon>Gunneridae</taxon>
        <taxon>Pentapetalae</taxon>
        <taxon>rosids</taxon>
        <taxon>malvids</taxon>
        <taxon>Malvales</taxon>
        <taxon>Malvaceae</taxon>
        <taxon>Byttnerioideae</taxon>
        <taxon>Herrania</taxon>
    </lineage>
</organism>
<accession>A0A6J1BF62</accession>
<dbReference type="GO" id="GO:0048544">
    <property type="term" value="P:recognition of pollen"/>
    <property type="evidence" value="ECO:0007669"/>
    <property type="project" value="InterPro"/>
</dbReference>
<proteinExistence type="predicted"/>
<dbReference type="PROSITE" id="PS50011">
    <property type="entry name" value="PROTEIN_KINASE_DOM"/>
    <property type="match status" value="1"/>
</dbReference>
<evidence type="ECO:0000256" key="3">
    <source>
        <dbReference type="ARBA" id="ARBA00022475"/>
    </source>
</evidence>
<protein>
    <recommendedName>
        <fullName evidence="2">non-specific serine/threonine protein kinase</fullName>
        <ecNumber evidence="2">2.7.11.1</ecNumber>
    </recommendedName>
</protein>
<dbReference type="InterPro" id="IPR000719">
    <property type="entry name" value="Prot_kinase_dom"/>
</dbReference>
<keyword evidence="5" id="KW-0808">Transferase</keyword>
<dbReference type="PROSITE" id="PS00108">
    <property type="entry name" value="PROTEIN_KINASE_ST"/>
    <property type="match status" value="1"/>
</dbReference>
<dbReference type="Proteomes" id="UP000504621">
    <property type="component" value="Unplaced"/>
</dbReference>
<keyword evidence="16" id="KW-0325">Glycoprotein</keyword>
<evidence type="ECO:0000313" key="24">
    <source>
        <dbReference type="Proteomes" id="UP000504621"/>
    </source>
</evidence>
<name>A0A6J1BF62_9ROSI</name>
<dbReference type="PANTHER" id="PTHR27002:SF1111">
    <property type="entry name" value="NON-SPECIFIC SERINE_THREONINE PROTEIN KINASE"/>
    <property type="match status" value="1"/>
</dbReference>
<dbReference type="GO" id="GO:0030246">
    <property type="term" value="F:carbohydrate binding"/>
    <property type="evidence" value="ECO:0007669"/>
    <property type="project" value="UniProtKB-KW"/>
</dbReference>
<evidence type="ECO:0000313" key="25">
    <source>
        <dbReference type="RefSeq" id="XP_021296984.1"/>
    </source>
</evidence>
<evidence type="ECO:0000256" key="10">
    <source>
        <dbReference type="ARBA" id="ARBA00022777"/>
    </source>
</evidence>
<dbReference type="RefSeq" id="XP_021296984.1">
    <property type="nucleotide sequence ID" value="XM_021441309.1"/>
</dbReference>
<feature type="binding site" evidence="19">
    <location>
        <position position="773"/>
    </location>
    <ligand>
        <name>ATP</name>
        <dbReference type="ChEBI" id="CHEBI:30616"/>
    </ligand>
</feature>
<evidence type="ECO:0000256" key="13">
    <source>
        <dbReference type="ARBA" id="ARBA00023136"/>
    </source>
</evidence>
<dbReference type="PANTHER" id="PTHR27002">
    <property type="entry name" value="RECEPTOR-LIKE SERINE/THREONINE-PROTEIN KINASE SD1-8"/>
    <property type="match status" value="1"/>
</dbReference>
<dbReference type="Pfam" id="PF07714">
    <property type="entry name" value="PK_Tyr_Ser-Thr"/>
    <property type="match status" value="1"/>
</dbReference>
<dbReference type="SMART" id="SM00473">
    <property type="entry name" value="PAN_AP"/>
    <property type="match status" value="1"/>
</dbReference>
<dbReference type="SUPFAM" id="SSF56112">
    <property type="entry name" value="Protein kinase-like (PK-like)"/>
    <property type="match status" value="1"/>
</dbReference>
<dbReference type="FunFam" id="3.30.200.20:FF:000330">
    <property type="entry name" value="G-type lectin S-receptor-like serine/threonine-protein kinase At4g03230"/>
    <property type="match status" value="1"/>
</dbReference>
<feature type="domain" description="Bulb-type lectin" evidence="22">
    <location>
        <begin position="49"/>
        <end position="176"/>
    </location>
</feature>
<evidence type="ECO:0000256" key="15">
    <source>
        <dbReference type="ARBA" id="ARBA00023170"/>
    </source>
</evidence>
<dbReference type="GO" id="GO:0005886">
    <property type="term" value="C:plasma membrane"/>
    <property type="evidence" value="ECO:0007669"/>
    <property type="project" value="UniProtKB-SubCell"/>
</dbReference>
<evidence type="ECO:0000256" key="8">
    <source>
        <dbReference type="ARBA" id="ARBA00022734"/>
    </source>
</evidence>
<keyword evidence="6 20" id="KW-0812">Transmembrane</keyword>
<evidence type="ECO:0000259" key="23">
    <source>
        <dbReference type="PROSITE" id="PS50948"/>
    </source>
</evidence>
<evidence type="ECO:0000256" key="6">
    <source>
        <dbReference type="ARBA" id="ARBA00022692"/>
    </source>
</evidence>
<keyword evidence="11 19" id="KW-0067">ATP-binding</keyword>
<comment type="catalytic activity">
    <reaction evidence="18">
        <text>L-seryl-[protein] + ATP = O-phospho-L-seryl-[protein] + ADP + H(+)</text>
        <dbReference type="Rhea" id="RHEA:17989"/>
        <dbReference type="Rhea" id="RHEA-COMP:9863"/>
        <dbReference type="Rhea" id="RHEA-COMP:11604"/>
        <dbReference type="ChEBI" id="CHEBI:15378"/>
        <dbReference type="ChEBI" id="CHEBI:29999"/>
        <dbReference type="ChEBI" id="CHEBI:30616"/>
        <dbReference type="ChEBI" id="CHEBI:83421"/>
        <dbReference type="ChEBI" id="CHEBI:456216"/>
        <dbReference type="EC" id="2.7.11.1"/>
    </reaction>
</comment>
<dbReference type="InterPro" id="IPR017441">
    <property type="entry name" value="Protein_kinase_ATP_BS"/>
</dbReference>
<evidence type="ECO:0000256" key="14">
    <source>
        <dbReference type="ARBA" id="ARBA00023157"/>
    </source>
</evidence>
<evidence type="ECO:0000256" key="2">
    <source>
        <dbReference type="ARBA" id="ARBA00012513"/>
    </source>
</evidence>
<dbReference type="FunFam" id="1.10.510.10:FF:000060">
    <property type="entry name" value="G-type lectin S-receptor-like serine/threonine-protein kinase"/>
    <property type="match status" value="1"/>
</dbReference>
<dbReference type="InterPro" id="IPR001480">
    <property type="entry name" value="Bulb-type_lectin_dom"/>
</dbReference>
<dbReference type="InterPro" id="IPR008271">
    <property type="entry name" value="Ser/Thr_kinase_AS"/>
</dbReference>
<dbReference type="GeneID" id="110426152"/>
<dbReference type="Pfam" id="PF01453">
    <property type="entry name" value="B_lectin"/>
    <property type="match status" value="1"/>
</dbReference>
<feature type="transmembrane region" description="Helical" evidence="20">
    <location>
        <begin position="663"/>
        <end position="686"/>
    </location>
</feature>
<dbReference type="InterPro" id="IPR001245">
    <property type="entry name" value="Ser-Thr/Tyr_kinase_cat_dom"/>
</dbReference>
<reference evidence="25" key="1">
    <citation type="submission" date="2025-08" db="UniProtKB">
        <authorList>
            <consortium name="RefSeq"/>
        </authorList>
    </citation>
    <scope>IDENTIFICATION</scope>
    <source>
        <tissue evidence="25">Leaf</tissue>
    </source>
</reference>
<comment type="subcellular location">
    <subcellularLocation>
        <location evidence="1">Cell membrane</location>
        <topology evidence="1">Single-pass type I membrane protein</topology>
    </subcellularLocation>
</comment>
<keyword evidence="24" id="KW-1185">Reference proteome</keyword>
<evidence type="ECO:0000256" key="4">
    <source>
        <dbReference type="ARBA" id="ARBA00022527"/>
    </source>
</evidence>
<keyword evidence="13 20" id="KW-0472">Membrane</keyword>
<dbReference type="SMART" id="SM00220">
    <property type="entry name" value="S_TKc"/>
    <property type="match status" value="1"/>
</dbReference>
<dbReference type="CDD" id="cd01098">
    <property type="entry name" value="PAN_AP_plant"/>
    <property type="match status" value="1"/>
</dbReference>
<gene>
    <name evidence="25" type="primary">LOC110426152</name>
</gene>
<evidence type="ECO:0000259" key="21">
    <source>
        <dbReference type="PROSITE" id="PS50011"/>
    </source>
</evidence>
<keyword evidence="9 19" id="KW-0547">Nucleotide-binding</keyword>
<evidence type="ECO:0000256" key="12">
    <source>
        <dbReference type="ARBA" id="ARBA00022989"/>
    </source>
</evidence>
<dbReference type="PROSITE" id="PS50948">
    <property type="entry name" value="PAN"/>
    <property type="match status" value="1"/>
</dbReference>
<dbReference type="Gene3D" id="1.10.510.10">
    <property type="entry name" value="Transferase(Phosphotransferase) domain 1"/>
    <property type="match status" value="1"/>
</dbReference>
<evidence type="ECO:0000256" key="5">
    <source>
        <dbReference type="ARBA" id="ARBA00022679"/>
    </source>
</evidence>
<evidence type="ECO:0000256" key="19">
    <source>
        <dbReference type="PROSITE-ProRule" id="PRU10141"/>
    </source>
</evidence>
<evidence type="ECO:0000256" key="7">
    <source>
        <dbReference type="ARBA" id="ARBA00022729"/>
    </source>
</evidence>
<dbReference type="GO" id="GO:0005524">
    <property type="term" value="F:ATP binding"/>
    <property type="evidence" value="ECO:0007669"/>
    <property type="project" value="UniProtKB-UniRule"/>
</dbReference>
<evidence type="ECO:0000256" key="11">
    <source>
        <dbReference type="ARBA" id="ARBA00022840"/>
    </source>
</evidence>
<keyword evidence="4" id="KW-0723">Serine/threonine-protein kinase</keyword>